<keyword evidence="8" id="KW-1185">Reference proteome</keyword>
<comment type="caution">
    <text evidence="7">The sequence shown here is derived from an EMBL/GenBank/DDBJ whole genome shotgun (WGS) entry which is preliminary data.</text>
</comment>
<feature type="region of interest" description="Disordered" evidence="4">
    <location>
        <begin position="882"/>
        <end position="919"/>
    </location>
</feature>
<keyword evidence="7" id="KW-0645">Protease</keyword>
<sequence length="982" mass="104359">MESSRTLKFFLFFLIALASLEGRAQQPAGASVHGVVTDPDGAVIPGTTVTLTPVKGKAGVVQSGNDGAYTITGVAPGVYSVTATTTGFATFVRQGVRVTAGQSLVLDVKMALQVESQEVQVTAQSQQVSVDADSNASSTVIKGKDLDALSDDPDELSSELSALAGPAAGPSGGQIYVDGFTGGQLPPKSSIREIRINQNPFSAQYDKLGYGRVEVFTKPGTDKYHGNYSIQGGDKSFNTSNPFLGQSNNQPDYHTVFMIGSISGPINRFSSFTVGGSHRNIQDNSIVNPGGYYASSADATTPCLPGDRTCTYYSSYPEAARAVPHPQTRSDISPRVDFALGDKNTLTVRYQYYVNGIQNNGIGNTNLPTAGYNSEATEHTVQISDTQIVSSHVINETRFEYQREYSTQDPLSTDPALSVQGIFTAGGSSLGTQRSTSNHIEVQNYTSIALEKHFLRLGGRLRTTGESLTSTQNSNGTFTYSYLLDPCTDSNPSITKPSNCAPNVTTPCDQANAGISSYQCGTPGQYAITQINKPTVHARLTDVGLYAEDDWKPKQNLTISFGLRYEAQNVINSAHDVAPRVSFAWGIPRGKGKSPTTVVRGGYGIFYDRFSLDNYVNTLQLDGSAQVRSTFINPGSSCGPLTSQDCGSSTPSRATIYTMGNSIRSSYTLQAALGIDQQLGRAGTISVNYLNARGVHEYLSRNFFDAATPGTPYNYQFQSGGVYRQNQLMVNGNARVRMVNLFGFYALSFADANTSGATFFPTSNTDTRVDYGRATFARRQFAVVGGSMQLRYGITASPFVIAQAGTPYNITSGLDPFGSSIYNARPYFVNGDRGNCANSADFSATQTGSLAPVPIDYCTGPVNATINLRIAKVFGFGERTGAAATSGDSGQNRRGNRGGGSGGGSRGGSGGGPMGMGGANSGRRYSFTLGAQALNLFNMVPYGTPTSSLSSPRFGQFTTLATGPFSSQTAVRRIMLQASFNF</sequence>
<evidence type="ECO:0000256" key="2">
    <source>
        <dbReference type="ARBA" id="ARBA00023136"/>
    </source>
</evidence>
<dbReference type="Pfam" id="PF25183">
    <property type="entry name" value="OMP_b-brl_4"/>
    <property type="match status" value="1"/>
</dbReference>
<evidence type="ECO:0000259" key="6">
    <source>
        <dbReference type="Pfam" id="PF25183"/>
    </source>
</evidence>
<dbReference type="AlphaFoldDB" id="A0A4V2G4X9"/>
<feature type="chain" id="PRO_5020197985" evidence="5">
    <location>
        <begin position="25"/>
        <end position="982"/>
    </location>
</feature>
<dbReference type="GO" id="GO:0009279">
    <property type="term" value="C:cell outer membrane"/>
    <property type="evidence" value="ECO:0007669"/>
    <property type="project" value="UniProtKB-SubCell"/>
</dbReference>
<dbReference type="Proteomes" id="UP000292958">
    <property type="component" value="Unassembled WGS sequence"/>
</dbReference>
<feature type="compositionally biased region" description="Gly residues" evidence="4">
    <location>
        <begin position="897"/>
        <end position="919"/>
    </location>
</feature>
<dbReference type="OrthoDB" id="98676at2"/>
<dbReference type="SUPFAM" id="SSF56935">
    <property type="entry name" value="Porins"/>
    <property type="match status" value="1"/>
</dbReference>
<dbReference type="SUPFAM" id="SSF49464">
    <property type="entry name" value="Carboxypeptidase regulatory domain-like"/>
    <property type="match status" value="1"/>
</dbReference>
<reference evidence="7 8" key="1">
    <citation type="submission" date="2019-02" db="EMBL/GenBank/DDBJ databases">
        <title>Genomic Encyclopedia of Archaeal and Bacterial Type Strains, Phase II (KMG-II): from individual species to whole genera.</title>
        <authorList>
            <person name="Goeker M."/>
        </authorList>
    </citation>
    <scope>NUCLEOTIDE SEQUENCE [LARGE SCALE GENOMIC DNA]</scope>
    <source>
        <strain evidence="7 8">DSM 18101</strain>
    </source>
</reference>
<dbReference type="EMBL" id="SHKW01000001">
    <property type="protein sequence ID" value="RZU42726.1"/>
    <property type="molecule type" value="Genomic_DNA"/>
</dbReference>
<name>A0A4V2G4X9_9BACT</name>
<accession>A0A4V2G4X9</accession>
<feature type="domain" description="TonB-dependent transporter Oar-like beta-barrel" evidence="6">
    <location>
        <begin position="325"/>
        <end position="575"/>
    </location>
</feature>
<evidence type="ECO:0000313" key="7">
    <source>
        <dbReference type="EMBL" id="RZU42726.1"/>
    </source>
</evidence>
<keyword evidence="2" id="KW-0472">Membrane</keyword>
<dbReference type="Gene3D" id="2.60.40.1120">
    <property type="entry name" value="Carboxypeptidase-like, regulatory domain"/>
    <property type="match status" value="1"/>
</dbReference>
<evidence type="ECO:0000256" key="4">
    <source>
        <dbReference type="SAM" id="MobiDB-lite"/>
    </source>
</evidence>
<protein>
    <submittedName>
        <fullName evidence="7">Carboxypeptidase family protein</fullName>
    </submittedName>
</protein>
<keyword evidence="5" id="KW-0732">Signal</keyword>
<organism evidence="7 8">
    <name type="scientific">Edaphobacter modestus</name>
    <dbReference type="NCBI Taxonomy" id="388466"/>
    <lineage>
        <taxon>Bacteria</taxon>
        <taxon>Pseudomonadati</taxon>
        <taxon>Acidobacteriota</taxon>
        <taxon>Terriglobia</taxon>
        <taxon>Terriglobales</taxon>
        <taxon>Acidobacteriaceae</taxon>
        <taxon>Edaphobacter</taxon>
    </lineage>
</organism>
<evidence type="ECO:0000256" key="3">
    <source>
        <dbReference type="ARBA" id="ARBA00023237"/>
    </source>
</evidence>
<evidence type="ECO:0000256" key="1">
    <source>
        <dbReference type="ARBA" id="ARBA00004442"/>
    </source>
</evidence>
<dbReference type="InterPro" id="IPR008969">
    <property type="entry name" value="CarboxyPept-like_regulatory"/>
</dbReference>
<dbReference type="Pfam" id="PF13620">
    <property type="entry name" value="CarboxypepD_reg"/>
    <property type="match status" value="1"/>
</dbReference>
<keyword evidence="7" id="KW-0121">Carboxypeptidase</keyword>
<gene>
    <name evidence="7" type="ORF">BDD14_4320</name>
</gene>
<dbReference type="InterPro" id="IPR057601">
    <property type="entry name" value="Oar-like_b-barrel"/>
</dbReference>
<proteinExistence type="predicted"/>
<dbReference type="RefSeq" id="WP_130420738.1">
    <property type="nucleotide sequence ID" value="NZ_SHKW01000001.1"/>
</dbReference>
<dbReference type="Gene3D" id="2.40.170.20">
    <property type="entry name" value="TonB-dependent receptor, beta-barrel domain"/>
    <property type="match status" value="1"/>
</dbReference>
<feature type="signal peptide" evidence="5">
    <location>
        <begin position="1"/>
        <end position="24"/>
    </location>
</feature>
<dbReference type="GO" id="GO:0004180">
    <property type="term" value="F:carboxypeptidase activity"/>
    <property type="evidence" value="ECO:0007669"/>
    <property type="project" value="UniProtKB-KW"/>
</dbReference>
<keyword evidence="7" id="KW-0378">Hydrolase</keyword>
<dbReference type="InterPro" id="IPR036942">
    <property type="entry name" value="Beta-barrel_TonB_sf"/>
</dbReference>
<evidence type="ECO:0000313" key="8">
    <source>
        <dbReference type="Proteomes" id="UP000292958"/>
    </source>
</evidence>
<keyword evidence="3" id="KW-0998">Cell outer membrane</keyword>
<evidence type="ECO:0000256" key="5">
    <source>
        <dbReference type="SAM" id="SignalP"/>
    </source>
</evidence>
<comment type="subcellular location">
    <subcellularLocation>
        <location evidence="1">Cell outer membrane</location>
    </subcellularLocation>
</comment>